<sequence>MNLSIAFFAFCSALHSVHGQEATSLRGNVDKETLAPGHGSSSFRLFSALKQADTRIIGGEEAIEDRFPYAVYLTGGCTGSLIARDVVLSAAHCLGVSSAVLGRHNVVGDDDGEVIAIREQVPHPEYDDASSDNDFMLVFLEGASSANNAITVKLNSDPSVPSVGQDVTVMGWGDTNIDENIFEASDVLMNVDVNIISNDECGVRMDSK</sequence>
<dbReference type="AlphaFoldDB" id="A0ABD3NE13"/>
<evidence type="ECO:0000256" key="2">
    <source>
        <dbReference type="ARBA" id="ARBA00023157"/>
    </source>
</evidence>
<feature type="chain" id="PRO_5044801916" description="Peptidase S1 domain-containing protein" evidence="3">
    <location>
        <begin position="20"/>
        <end position="208"/>
    </location>
</feature>
<dbReference type="InterPro" id="IPR050430">
    <property type="entry name" value="Peptidase_S1"/>
</dbReference>
<dbReference type="CDD" id="cd00190">
    <property type="entry name" value="Tryp_SPc"/>
    <property type="match status" value="1"/>
</dbReference>
<evidence type="ECO:0000313" key="6">
    <source>
        <dbReference type="Proteomes" id="UP001530315"/>
    </source>
</evidence>
<proteinExistence type="predicted"/>
<dbReference type="InterPro" id="IPR001254">
    <property type="entry name" value="Trypsin_dom"/>
</dbReference>
<comment type="caution">
    <text evidence="5">The sequence shown here is derived from an EMBL/GenBank/DDBJ whole genome shotgun (WGS) entry which is preliminary data.</text>
</comment>
<feature type="domain" description="Peptidase S1" evidence="4">
    <location>
        <begin position="56"/>
        <end position="208"/>
    </location>
</feature>
<reference evidence="5 6" key="1">
    <citation type="submission" date="2024-10" db="EMBL/GenBank/DDBJ databases">
        <title>Updated reference genomes for cyclostephanoid diatoms.</title>
        <authorList>
            <person name="Roberts W.R."/>
            <person name="Alverson A.J."/>
        </authorList>
    </citation>
    <scope>NUCLEOTIDE SEQUENCE [LARGE SCALE GENOMIC DNA]</scope>
    <source>
        <strain evidence="5 6">AJA276-08</strain>
    </source>
</reference>
<evidence type="ECO:0000313" key="5">
    <source>
        <dbReference type="EMBL" id="KAL3772987.1"/>
    </source>
</evidence>
<keyword evidence="3" id="KW-0732">Signal</keyword>
<gene>
    <name evidence="5" type="ORF">ACHAW5_005059</name>
</gene>
<dbReference type="PROSITE" id="PS00134">
    <property type="entry name" value="TRYPSIN_HIS"/>
    <property type="match status" value="1"/>
</dbReference>
<dbReference type="SUPFAM" id="SSF50494">
    <property type="entry name" value="Trypsin-like serine proteases"/>
    <property type="match status" value="1"/>
</dbReference>
<accession>A0ABD3NE13</accession>
<keyword evidence="1" id="KW-0843">Virulence</keyword>
<keyword evidence="6" id="KW-1185">Reference proteome</keyword>
<dbReference type="Proteomes" id="UP001530315">
    <property type="component" value="Unassembled WGS sequence"/>
</dbReference>
<feature type="signal peptide" evidence="3">
    <location>
        <begin position="1"/>
        <end position="19"/>
    </location>
</feature>
<dbReference type="Gene3D" id="2.40.10.10">
    <property type="entry name" value="Trypsin-like serine proteases"/>
    <property type="match status" value="1"/>
</dbReference>
<keyword evidence="2" id="KW-1015">Disulfide bond</keyword>
<organism evidence="5 6">
    <name type="scientific">Stephanodiscus triporus</name>
    <dbReference type="NCBI Taxonomy" id="2934178"/>
    <lineage>
        <taxon>Eukaryota</taxon>
        <taxon>Sar</taxon>
        <taxon>Stramenopiles</taxon>
        <taxon>Ochrophyta</taxon>
        <taxon>Bacillariophyta</taxon>
        <taxon>Coscinodiscophyceae</taxon>
        <taxon>Thalassiosirophycidae</taxon>
        <taxon>Stephanodiscales</taxon>
        <taxon>Stephanodiscaceae</taxon>
        <taxon>Stephanodiscus</taxon>
    </lineage>
</organism>
<dbReference type="InterPro" id="IPR018114">
    <property type="entry name" value="TRYPSIN_HIS"/>
</dbReference>
<name>A0ABD3NE13_9STRA</name>
<dbReference type="InterPro" id="IPR043504">
    <property type="entry name" value="Peptidase_S1_PA_chymotrypsin"/>
</dbReference>
<dbReference type="PROSITE" id="PS50240">
    <property type="entry name" value="TRYPSIN_DOM"/>
    <property type="match status" value="1"/>
</dbReference>
<protein>
    <recommendedName>
        <fullName evidence="4">Peptidase S1 domain-containing protein</fullName>
    </recommendedName>
</protein>
<dbReference type="PANTHER" id="PTHR24276:SF91">
    <property type="entry name" value="AT26814P-RELATED"/>
    <property type="match status" value="1"/>
</dbReference>
<evidence type="ECO:0000259" key="4">
    <source>
        <dbReference type="PROSITE" id="PS50240"/>
    </source>
</evidence>
<evidence type="ECO:0000256" key="1">
    <source>
        <dbReference type="ARBA" id="ARBA00023026"/>
    </source>
</evidence>
<dbReference type="Pfam" id="PF00089">
    <property type="entry name" value="Trypsin"/>
    <property type="match status" value="1"/>
</dbReference>
<dbReference type="InterPro" id="IPR009003">
    <property type="entry name" value="Peptidase_S1_PA"/>
</dbReference>
<dbReference type="SMART" id="SM00020">
    <property type="entry name" value="Tryp_SPc"/>
    <property type="match status" value="1"/>
</dbReference>
<evidence type="ECO:0000256" key="3">
    <source>
        <dbReference type="SAM" id="SignalP"/>
    </source>
</evidence>
<dbReference type="PANTHER" id="PTHR24276">
    <property type="entry name" value="POLYSERASE-RELATED"/>
    <property type="match status" value="1"/>
</dbReference>
<dbReference type="EMBL" id="JALLAZ020001560">
    <property type="protein sequence ID" value="KAL3772987.1"/>
    <property type="molecule type" value="Genomic_DNA"/>
</dbReference>